<evidence type="ECO:0000313" key="2">
    <source>
        <dbReference type="Proteomes" id="UP000009215"/>
    </source>
</evidence>
<evidence type="ECO:0000313" key="1">
    <source>
        <dbReference type="EMBL" id="CCI62676.1"/>
    </source>
</evidence>
<accession>A0AB33R5C8</accession>
<dbReference type="Proteomes" id="UP000009215">
    <property type="component" value="Chromosome"/>
</dbReference>
<dbReference type="EMBL" id="HE858529">
    <property type="protein sequence ID" value="CCI62676.1"/>
    <property type="molecule type" value="Genomic_DNA"/>
</dbReference>
<dbReference type="KEGG" id="sdc:SDSE_1182"/>
<protein>
    <submittedName>
        <fullName evidence="1">Uncharacterized protein</fullName>
    </submittedName>
</protein>
<reference evidence="1 2" key="1">
    <citation type="submission" date="2012-05" db="EMBL/GenBank/DDBJ databases">
        <title>Complete genome sequence of a Streptococcus dysgalactiae subsp. equisimilis strain possessing Lancefield's group A antigen.</title>
        <authorList>
            <person name="Luetticken R."/>
            <person name="Bruellhoff K."/>
            <person name="Van der Linden M."/>
            <person name="Peltroche-Llacsahuanga H."/>
            <person name="Blom J."/>
            <person name="Weber-Lehmann J."/>
            <person name="Ferretti J.J."/>
            <person name="McShan W.M."/>
        </authorList>
    </citation>
    <scope>NUCLEOTIDE SEQUENCE [LARGE SCALE GENOMIC DNA]</scope>
    <source>
        <strain evidence="1 2">AC-2713</strain>
    </source>
</reference>
<proteinExistence type="predicted"/>
<dbReference type="AlphaFoldDB" id="A0AB33R5C8"/>
<organism evidence="1 2">
    <name type="scientific">Streptococcus dysgalactiae subsp. equisimilis AC-2713</name>
    <dbReference type="NCBI Taxonomy" id="759913"/>
    <lineage>
        <taxon>Bacteria</taxon>
        <taxon>Bacillati</taxon>
        <taxon>Bacillota</taxon>
        <taxon>Bacilli</taxon>
        <taxon>Lactobacillales</taxon>
        <taxon>Streptococcaceae</taxon>
        <taxon>Streptococcus</taxon>
    </lineage>
</organism>
<sequence>MLDIYLTFGASINVHGLFAIVELIKSDVYQRVGQAYDW</sequence>
<gene>
    <name evidence="1" type="ORF">SDSE_1182</name>
</gene>
<name>A0AB33R5C8_STREQ</name>